<evidence type="ECO:0000259" key="1">
    <source>
        <dbReference type="Pfam" id="PF14417"/>
    </source>
</evidence>
<dbReference type="InterPro" id="IPR025847">
    <property type="entry name" value="MEDS_domain"/>
</dbReference>
<comment type="caution">
    <text evidence="2">The sequence shown here is derived from an EMBL/GenBank/DDBJ whole genome shotgun (WGS) entry which is preliminary data.</text>
</comment>
<name>A0A4R2BF80_9BACI</name>
<evidence type="ECO:0000313" key="2">
    <source>
        <dbReference type="EMBL" id="TCN25115.1"/>
    </source>
</evidence>
<keyword evidence="3" id="KW-1185">Reference proteome</keyword>
<dbReference type="Pfam" id="PF14417">
    <property type="entry name" value="MEDS"/>
    <property type="match status" value="1"/>
</dbReference>
<dbReference type="Proteomes" id="UP000295689">
    <property type="component" value="Unassembled WGS sequence"/>
</dbReference>
<feature type="domain" description="MEDS" evidence="1">
    <location>
        <begin position="19"/>
        <end position="172"/>
    </location>
</feature>
<evidence type="ECO:0000313" key="3">
    <source>
        <dbReference type="Proteomes" id="UP000295689"/>
    </source>
</evidence>
<reference evidence="2 3" key="1">
    <citation type="journal article" date="2015" name="Stand. Genomic Sci.">
        <title>Genomic Encyclopedia of Bacterial and Archaeal Type Strains, Phase III: the genomes of soil and plant-associated and newly described type strains.</title>
        <authorList>
            <person name="Whitman W.B."/>
            <person name="Woyke T."/>
            <person name="Klenk H.P."/>
            <person name="Zhou Y."/>
            <person name="Lilburn T.G."/>
            <person name="Beck B.J."/>
            <person name="De Vos P."/>
            <person name="Vandamme P."/>
            <person name="Eisen J.A."/>
            <person name="Garrity G."/>
            <person name="Hugenholtz P."/>
            <person name="Kyrpides N.C."/>
        </authorList>
    </citation>
    <scope>NUCLEOTIDE SEQUENCE [LARGE SCALE GENOMIC DNA]</scope>
    <source>
        <strain evidence="2 3">CV53</strain>
    </source>
</reference>
<dbReference type="RefSeq" id="WP_181215869.1">
    <property type="nucleotide sequence ID" value="NZ_JABUHM010000004.1"/>
</dbReference>
<sequence>MDITFSQPTRDLLQATGGHIFYCFNHLERYIENAASYILSGIRQGDYVFLIENERIYPAIVQKVKAQLTESQLNQLVHVNNFDFYWSYGDFHTSSIIANFSRMLHPYDEKEFSIRTWAHVEWGNEQEITQKISEFEVEANHSVQSMNLVSVCAYDGDRITEPLRDSLLKSHQCHMKDDGILPLDHPRIQ</sequence>
<organism evidence="2 3">
    <name type="scientific">Mesobacillus foraminis</name>
    <dbReference type="NCBI Taxonomy" id="279826"/>
    <lineage>
        <taxon>Bacteria</taxon>
        <taxon>Bacillati</taxon>
        <taxon>Bacillota</taxon>
        <taxon>Bacilli</taxon>
        <taxon>Bacillales</taxon>
        <taxon>Bacillaceae</taxon>
        <taxon>Mesobacillus</taxon>
    </lineage>
</organism>
<dbReference type="AlphaFoldDB" id="A0A4R2BF80"/>
<accession>A0A4R2BF80</accession>
<gene>
    <name evidence="2" type="ORF">EV146_106319</name>
</gene>
<dbReference type="EMBL" id="SLVV01000006">
    <property type="protein sequence ID" value="TCN25115.1"/>
    <property type="molecule type" value="Genomic_DNA"/>
</dbReference>
<proteinExistence type="predicted"/>
<protein>
    <submittedName>
        <fullName evidence="2">DcmR-like sensory protein</fullName>
    </submittedName>
</protein>